<proteinExistence type="predicted"/>
<dbReference type="AlphaFoldDB" id="A0A3T0KX29"/>
<dbReference type="KEGG" id="pasa:BAOM_4299"/>
<dbReference type="EMBL" id="CP026095">
    <property type="protein sequence ID" value="AZV44879.1"/>
    <property type="molecule type" value="Genomic_DNA"/>
</dbReference>
<dbReference type="OrthoDB" id="9806565at2"/>
<reference evidence="1 2" key="1">
    <citation type="submission" date="2018-01" db="EMBL/GenBank/DDBJ databases">
        <title>Bacillus asahii Genome sequencing and assembly.</title>
        <authorList>
            <person name="Jiang H."/>
            <person name="Feng Y."/>
            <person name="Zhao F."/>
            <person name="Lin X."/>
        </authorList>
    </citation>
    <scope>NUCLEOTIDE SEQUENCE [LARGE SCALE GENOMIC DNA]</scope>
    <source>
        <strain evidence="1 2">OM18</strain>
    </source>
</reference>
<dbReference type="SUPFAM" id="SSF51905">
    <property type="entry name" value="FAD/NAD(P)-binding domain"/>
    <property type="match status" value="1"/>
</dbReference>
<gene>
    <name evidence="1" type="ORF">BAOM_4299</name>
</gene>
<protein>
    <submittedName>
        <fullName evidence="1">FAD-binding protein</fullName>
    </submittedName>
</protein>
<sequence length="410" mass="46406">MNKNYDVIIVGARCAGATLAISLAEAGFQVLLLDRATFPSDTLTTNTFFNNTTAIFREIGVLDQLLETNVTPVQTIKFQFEDTVIEGPIPKVDGEDTAYSIRRKYLDHILLQHAKTKENIKMIEGIRVTEVIYDGETVIGVRGENLEKQKQEFRAQLVVGADGRNSRIRKLVNSELKISSPASTAVYYGYFSGIQHDSVPKFEVYKRKDKMAIFFPTNDDLYVLVINFPLENKSLLDQFKTVPENSFRTFLMNNFPNTSIADRVKESQLTESIKGLIGYENYWYQGMGKGWALVGDAICFKDPAMAQGIHDAICGARILADKLIKNDLQTIQWEKVAVDYQNEMEKEFMVRFHMGCELSKNEPITEQQDMVNKIIGAHPSAVEKFLGIYNYANEPADFEEELKRIIASIS</sequence>
<dbReference type="Pfam" id="PF01494">
    <property type="entry name" value="FAD_binding_3"/>
    <property type="match status" value="1"/>
</dbReference>
<evidence type="ECO:0000313" key="1">
    <source>
        <dbReference type="EMBL" id="AZV44879.1"/>
    </source>
</evidence>
<dbReference type="Proteomes" id="UP000283095">
    <property type="component" value="Chromosome"/>
</dbReference>
<dbReference type="RefSeq" id="WP_127761764.1">
    <property type="nucleotide sequence ID" value="NZ_CP026095.1"/>
</dbReference>
<dbReference type="PANTHER" id="PTHR42685:SF22">
    <property type="entry name" value="CONDITIONED MEDIUM FACTOR RECEPTOR 1"/>
    <property type="match status" value="1"/>
</dbReference>
<dbReference type="InterPro" id="IPR036188">
    <property type="entry name" value="FAD/NAD-bd_sf"/>
</dbReference>
<dbReference type="PANTHER" id="PTHR42685">
    <property type="entry name" value="GERANYLGERANYL DIPHOSPHATE REDUCTASE"/>
    <property type="match status" value="1"/>
</dbReference>
<organism evidence="1 2">
    <name type="scientific">Peribacillus asahii</name>
    <dbReference type="NCBI Taxonomy" id="228899"/>
    <lineage>
        <taxon>Bacteria</taxon>
        <taxon>Bacillati</taxon>
        <taxon>Bacillota</taxon>
        <taxon>Bacilli</taxon>
        <taxon>Bacillales</taxon>
        <taxon>Bacillaceae</taxon>
        <taxon>Peribacillus</taxon>
    </lineage>
</organism>
<accession>A0A3T0KX29</accession>
<dbReference type="GO" id="GO:0071949">
    <property type="term" value="F:FAD binding"/>
    <property type="evidence" value="ECO:0007669"/>
    <property type="project" value="InterPro"/>
</dbReference>
<dbReference type="InterPro" id="IPR002938">
    <property type="entry name" value="FAD-bd"/>
</dbReference>
<dbReference type="PRINTS" id="PR00420">
    <property type="entry name" value="RNGMNOXGNASE"/>
</dbReference>
<name>A0A3T0KX29_9BACI</name>
<dbReference type="InterPro" id="IPR050407">
    <property type="entry name" value="Geranylgeranyl_reductase"/>
</dbReference>
<evidence type="ECO:0000313" key="2">
    <source>
        <dbReference type="Proteomes" id="UP000283095"/>
    </source>
</evidence>
<dbReference type="Gene3D" id="3.50.50.60">
    <property type="entry name" value="FAD/NAD(P)-binding domain"/>
    <property type="match status" value="1"/>
</dbReference>